<reference evidence="8" key="1">
    <citation type="submission" date="2021-04" db="EMBL/GenBank/DDBJ databases">
        <authorList>
            <person name="Cornetti L."/>
        </authorList>
    </citation>
    <scope>NUCLEOTIDE SEQUENCE</scope>
</reference>
<feature type="domain" description="Ribosomal protein/NADH dehydrogenase" evidence="7">
    <location>
        <begin position="37"/>
        <end position="110"/>
    </location>
</feature>
<keyword evidence="5" id="KW-0687">Ribonucleoprotein</keyword>
<comment type="subcellular location">
    <subcellularLocation>
        <location evidence="1">Mitochondrion</location>
    </subcellularLocation>
</comment>
<evidence type="ECO:0000256" key="6">
    <source>
        <dbReference type="ARBA" id="ARBA00035188"/>
    </source>
</evidence>
<dbReference type="SMART" id="SM00916">
    <property type="entry name" value="L51_S25_CI-B8"/>
    <property type="match status" value="1"/>
</dbReference>
<dbReference type="SUPFAM" id="SSF52833">
    <property type="entry name" value="Thioredoxin-like"/>
    <property type="match status" value="1"/>
</dbReference>
<evidence type="ECO:0000256" key="3">
    <source>
        <dbReference type="ARBA" id="ARBA00022980"/>
    </source>
</evidence>
<dbReference type="GO" id="GO:0005762">
    <property type="term" value="C:mitochondrial large ribosomal subunit"/>
    <property type="evidence" value="ECO:0007669"/>
    <property type="project" value="TreeGrafter"/>
</dbReference>
<accession>A0A9N6WZ04</accession>
<evidence type="ECO:0000256" key="5">
    <source>
        <dbReference type="ARBA" id="ARBA00023274"/>
    </source>
</evidence>
<dbReference type="Gene3D" id="3.40.30.10">
    <property type="entry name" value="Glutaredoxin"/>
    <property type="match status" value="1"/>
</dbReference>
<dbReference type="InterPro" id="IPR039927">
    <property type="entry name" value="Ribosomal_mL43"/>
</dbReference>
<proteinExistence type="inferred from homology"/>
<comment type="similarity">
    <text evidence="2">Belongs to the mitochondrion-specific ribosomal protein mL43 family.</text>
</comment>
<evidence type="ECO:0000256" key="2">
    <source>
        <dbReference type="ARBA" id="ARBA00006073"/>
    </source>
</evidence>
<evidence type="ECO:0000256" key="1">
    <source>
        <dbReference type="ARBA" id="ARBA00004173"/>
    </source>
</evidence>
<dbReference type="FunFam" id="3.40.30.10:FF:000257">
    <property type="entry name" value="39S ribosomal protein L43"/>
    <property type="match status" value="1"/>
</dbReference>
<dbReference type="AlphaFoldDB" id="A0A9N6WZ04"/>
<dbReference type="EMBL" id="OC989225">
    <property type="protein sequence ID" value="CAG4645880.1"/>
    <property type="molecule type" value="Genomic_DNA"/>
</dbReference>
<sequence length="183" mass="21087">MSNSHLFLPSGFLRAPLKNGLGRYVCQLQRVTIKFCKHHGSSLGVRSFIENDLLKFAEENPGVVVYVKPRRHRAPALVAEYLNGGRDYLSCSQMERDEVLKWIEYMKNKSGNPIIRYYKYHHTDYPSIQGPWTPFTHRTPESNLEAYPNVEASELLHQPQSASDKLIEIFNHSVKISPSEEKQ</sequence>
<dbReference type="PANTHER" id="PTHR21396:SF2">
    <property type="entry name" value="LARGE RIBOSOMAL SUBUNIT PROTEIN ML43"/>
    <property type="match status" value="1"/>
</dbReference>
<keyword evidence="3" id="KW-0689">Ribosomal protein</keyword>
<dbReference type="GO" id="GO:0003735">
    <property type="term" value="F:structural constituent of ribosome"/>
    <property type="evidence" value="ECO:0007669"/>
    <property type="project" value="InterPro"/>
</dbReference>
<evidence type="ECO:0000313" key="8">
    <source>
        <dbReference type="EMBL" id="CAG4645880.1"/>
    </source>
</evidence>
<dbReference type="GO" id="GO:0032543">
    <property type="term" value="P:mitochondrial translation"/>
    <property type="evidence" value="ECO:0007669"/>
    <property type="project" value="InterPro"/>
</dbReference>
<evidence type="ECO:0000256" key="4">
    <source>
        <dbReference type="ARBA" id="ARBA00023128"/>
    </source>
</evidence>
<keyword evidence="4" id="KW-0496">Mitochondrion</keyword>
<evidence type="ECO:0000259" key="7">
    <source>
        <dbReference type="SMART" id="SM00916"/>
    </source>
</evidence>
<organism evidence="8">
    <name type="scientific">Lynceus sp. MCZ IZ 141354</name>
    <dbReference type="NCBI Taxonomy" id="1930659"/>
    <lineage>
        <taxon>Eukaryota</taxon>
        <taxon>Metazoa</taxon>
        <taxon>Ecdysozoa</taxon>
        <taxon>Arthropoda</taxon>
        <taxon>Crustacea</taxon>
        <taxon>Branchiopoda</taxon>
        <taxon>Diplostraca</taxon>
        <taxon>Laevicaudata</taxon>
        <taxon>Lynceidae</taxon>
        <taxon>Lynceus</taxon>
    </lineage>
</organism>
<dbReference type="InterPro" id="IPR036249">
    <property type="entry name" value="Thioredoxin-like_sf"/>
</dbReference>
<dbReference type="InterPro" id="IPR007741">
    <property type="entry name" value="Ribosomal_mL43/mS25/NADH_DH"/>
</dbReference>
<protein>
    <recommendedName>
        <fullName evidence="6">Large ribosomal subunit protein mL43</fullName>
    </recommendedName>
</protein>
<dbReference type="PANTHER" id="PTHR21396">
    <property type="entry name" value="39S RIBOSOMAL PROTEIN L43"/>
    <property type="match status" value="1"/>
</dbReference>
<name>A0A9N6WZ04_9CRUS</name>
<dbReference type="Pfam" id="PF05047">
    <property type="entry name" value="L51_S25_CI-B8"/>
    <property type="match status" value="1"/>
</dbReference>
<gene>
    <name evidence="8" type="primary">EOG090X0FS9</name>
</gene>